<reference evidence="2" key="1">
    <citation type="journal article" date="2019" name="Int. J. Syst. Evol. Microbiol.">
        <title>The Global Catalogue of Microorganisms (GCM) 10K type strain sequencing project: providing services to taxonomists for standard genome sequencing and annotation.</title>
        <authorList>
            <consortium name="The Broad Institute Genomics Platform"/>
            <consortium name="The Broad Institute Genome Sequencing Center for Infectious Disease"/>
            <person name="Wu L."/>
            <person name="Ma J."/>
        </authorList>
    </citation>
    <scope>NUCLEOTIDE SEQUENCE [LARGE SCALE GENOMIC DNA]</scope>
    <source>
        <strain evidence="2">CCUG 63418</strain>
    </source>
</reference>
<comment type="caution">
    <text evidence="1">The sequence shown here is derived from an EMBL/GenBank/DDBJ whole genome shotgun (WGS) entry which is preliminary data.</text>
</comment>
<protein>
    <submittedName>
        <fullName evidence="1">Uncharacterized protein</fullName>
    </submittedName>
</protein>
<dbReference type="EMBL" id="JBHTHU010000019">
    <property type="protein sequence ID" value="MFD0751292.1"/>
    <property type="molecule type" value="Genomic_DNA"/>
</dbReference>
<dbReference type="SUPFAM" id="SSF50486">
    <property type="entry name" value="FMT C-terminal domain-like"/>
    <property type="match status" value="1"/>
</dbReference>
<proteinExistence type="predicted"/>
<dbReference type="InterPro" id="IPR011034">
    <property type="entry name" value="Formyl_transferase-like_C_sf"/>
</dbReference>
<keyword evidence="2" id="KW-1185">Reference proteome</keyword>
<dbReference type="Proteomes" id="UP001596958">
    <property type="component" value="Unassembled WGS sequence"/>
</dbReference>
<accession>A0ABW2YY40</accession>
<evidence type="ECO:0000313" key="1">
    <source>
        <dbReference type="EMBL" id="MFD0751292.1"/>
    </source>
</evidence>
<evidence type="ECO:0000313" key="2">
    <source>
        <dbReference type="Proteomes" id="UP001596958"/>
    </source>
</evidence>
<dbReference type="RefSeq" id="WP_377101317.1">
    <property type="nucleotide sequence ID" value="NZ_JBHTHU010000019.1"/>
</dbReference>
<organism evidence="1 2">
    <name type="scientific">Mucilaginibacter calamicampi</name>
    <dbReference type="NCBI Taxonomy" id="1302352"/>
    <lineage>
        <taxon>Bacteria</taxon>
        <taxon>Pseudomonadati</taxon>
        <taxon>Bacteroidota</taxon>
        <taxon>Sphingobacteriia</taxon>
        <taxon>Sphingobacteriales</taxon>
        <taxon>Sphingobacteriaceae</taxon>
        <taxon>Mucilaginibacter</taxon>
    </lineage>
</organism>
<name>A0ABW2YY40_9SPHI</name>
<sequence>MDFLNITQESQQKFKEIAETLFNAYAIKTHDTLYRITEVEFYWYSDSHKDHSTYKRKHVFPNAGQWFFHYSGVDIALKNDTGGYGGILIRGLHDGEHFVNGPMVCAMKLFSCTDAFSPTIQTHIVRHHFHKLDAVPLQRVGLGKNAVDSGTDQFLYRFQIKPVNGKRYGD</sequence>
<gene>
    <name evidence="1" type="ORF">ACFQZS_14170</name>
</gene>